<evidence type="ECO:0000313" key="2">
    <source>
        <dbReference type="Proteomes" id="UP001333110"/>
    </source>
</evidence>
<accession>A0AAN7Q753</accession>
<protein>
    <recommendedName>
        <fullName evidence="3">Reverse transcriptase</fullName>
    </recommendedName>
</protein>
<dbReference type="Proteomes" id="UP001333110">
    <property type="component" value="Unassembled WGS sequence"/>
</dbReference>
<evidence type="ECO:0008006" key="3">
    <source>
        <dbReference type="Google" id="ProtNLM"/>
    </source>
</evidence>
<proteinExistence type="predicted"/>
<gene>
    <name evidence="1" type="ORF">QYF61_021665</name>
</gene>
<evidence type="ECO:0000313" key="1">
    <source>
        <dbReference type="EMBL" id="KAK4832266.1"/>
    </source>
</evidence>
<comment type="caution">
    <text evidence="1">The sequence shown here is derived from an EMBL/GenBank/DDBJ whole genome shotgun (WGS) entry which is preliminary data.</text>
</comment>
<name>A0AAN7Q753_MYCAM</name>
<sequence length="201" mass="23136">MANVVPVFKKGKKEDPGGAVDSLKGREALQRDLDRLESWAITNCMKFNKSKCWILHLGQAKKVNHVLGCIKHSIASWSREVIVPLYTALVQPHLEYCVQFWVPQYKNLEKRRLRGDLIAVYKFLKGGSRGGGADLLSLVTSNRTRGNGMKLRQGKFRLDFRKRFFTEEVIGYWNRLSREVVMAPSLSEFKEHLDDVLRQMV</sequence>
<keyword evidence="2" id="KW-1185">Reference proteome</keyword>
<reference evidence="1 2" key="1">
    <citation type="journal article" date="2023" name="J. Hered.">
        <title>Chromosome-level genome of the wood stork (Mycteria americana) provides insight into avian chromosome evolution.</title>
        <authorList>
            <person name="Flamio R. Jr."/>
            <person name="Ramstad K.M."/>
        </authorList>
    </citation>
    <scope>NUCLEOTIDE SEQUENCE [LARGE SCALE GENOMIC DNA]</scope>
    <source>
        <strain evidence="1">JAX WOST 10</strain>
    </source>
</reference>
<dbReference type="EMBL" id="JAUNZN010000001">
    <property type="protein sequence ID" value="KAK4832266.1"/>
    <property type="molecule type" value="Genomic_DNA"/>
</dbReference>
<dbReference type="PANTHER" id="PTHR33332">
    <property type="entry name" value="REVERSE TRANSCRIPTASE DOMAIN-CONTAINING PROTEIN"/>
    <property type="match status" value="1"/>
</dbReference>
<organism evidence="1 2">
    <name type="scientific">Mycteria americana</name>
    <name type="common">Wood stork</name>
    <dbReference type="NCBI Taxonomy" id="33587"/>
    <lineage>
        <taxon>Eukaryota</taxon>
        <taxon>Metazoa</taxon>
        <taxon>Chordata</taxon>
        <taxon>Craniata</taxon>
        <taxon>Vertebrata</taxon>
        <taxon>Euteleostomi</taxon>
        <taxon>Archelosauria</taxon>
        <taxon>Archosauria</taxon>
        <taxon>Dinosauria</taxon>
        <taxon>Saurischia</taxon>
        <taxon>Theropoda</taxon>
        <taxon>Coelurosauria</taxon>
        <taxon>Aves</taxon>
        <taxon>Neognathae</taxon>
        <taxon>Neoaves</taxon>
        <taxon>Aequornithes</taxon>
        <taxon>Ciconiiformes</taxon>
        <taxon>Ciconiidae</taxon>
        <taxon>Mycteria</taxon>
    </lineage>
</organism>
<dbReference type="AlphaFoldDB" id="A0AAN7Q753"/>